<comment type="similarity">
    <text evidence="1">Belongs to the glycosyltransferase 2 family.</text>
</comment>
<evidence type="ECO:0000313" key="6">
    <source>
        <dbReference type="EMBL" id="QOS17826.1"/>
    </source>
</evidence>
<dbReference type="EMBL" id="MT898268">
    <property type="protein sequence ID" value="QOS24435.1"/>
    <property type="molecule type" value="Genomic_DNA"/>
</dbReference>
<proteinExistence type="inferred from homology"/>
<gene>
    <name evidence="5" type="ORF">VP240_00044</name>
    <name evidence="6" type="ORF">VP46_00057</name>
    <name evidence="7" type="ORF">VP47_00057</name>
</gene>
<reference evidence="6" key="1">
    <citation type="submission" date="2020-08" db="EMBL/GenBank/DDBJ databases">
        <title>Genetic structure, function and evolution of capsule biosynthesis loci in Vibrio parahaemolyticus.</title>
        <authorList>
            <person name="Li L."/>
            <person name="Bian S."/>
        </authorList>
    </citation>
    <scope>NUCLEOTIDE SEQUENCE</scope>
    <source>
        <strain evidence="5">VP240</strain>
        <strain evidence="6">VP46</strain>
        <strain evidence="7">VP47</strain>
    </source>
</reference>
<dbReference type="Gene3D" id="3.90.550.10">
    <property type="entry name" value="Spore Coat Polysaccharide Biosynthesis Protein SpsA, Chain A"/>
    <property type="match status" value="1"/>
</dbReference>
<keyword evidence="2" id="KW-0328">Glycosyltransferase</keyword>
<dbReference type="EMBL" id="MT898057">
    <property type="protein sequence ID" value="QOS16666.1"/>
    <property type="molecule type" value="Genomic_DNA"/>
</dbReference>
<protein>
    <recommendedName>
        <fullName evidence="4">Glycosyltransferase 2-like domain-containing protein</fullName>
    </recommendedName>
</protein>
<keyword evidence="3" id="KW-0808">Transferase</keyword>
<dbReference type="CDD" id="cd02526">
    <property type="entry name" value="GT2_RfbF_like"/>
    <property type="match status" value="1"/>
</dbReference>
<dbReference type="AlphaFoldDB" id="A0A7M1VW85"/>
<evidence type="ECO:0000256" key="1">
    <source>
        <dbReference type="ARBA" id="ARBA00006739"/>
    </source>
</evidence>
<evidence type="ECO:0000256" key="3">
    <source>
        <dbReference type="ARBA" id="ARBA00022679"/>
    </source>
</evidence>
<dbReference type="RefSeq" id="WP_083135552.1">
    <property type="nucleotide sequence ID" value="NZ_CP040100.1"/>
</dbReference>
<dbReference type="SUPFAM" id="SSF53448">
    <property type="entry name" value="Nucleotide-diphospho-sugar transferases"/>
    <property type="match status" value="1"/>
</dbReference>
<dbReference type="GO" id="GO:0016757">
    <property type="term" value="F:glycosyltransferase activity"/>
    <property type="evidence" value="ECO:0007669"/>
    <property type="project" value="UniProtKB-KW"/>
</dbReference>
<name>A0A7M1VW85_VIBPH</name>
<evidence type="ECO:0000259" key="4">
    <source>
        <dbReference type="Pfam" id="PF13632"/>
    </source>
</evidence>
<feature type="domain" description="Glycosyltransferase 2-like" evidence="4">
    <location>
        <begin position="76"/>
        <end position="270"/>
    </location>
</feature>
<evidence type="ECO:0000256" key="2">
    <source>
        <dbReference type="ARBA" id="ARBA00022676"/>
    </source>
</evidence>
<sequence length="287" mass="32572">MNTIWATVVLYHPDKETLDYVQQLQQWISVVVVDNTPVEEASILQFDHVISNGANAGIAKALNQGMQYALSKGANWCLLLDQDSRLQHLELSSLVEQVTVLQQPDVAAIAPMYFDTNTQRFGNVITLSNGKLTIEKILSQDGVIFEPAYVISSGSCVNLSACADIGFHDESLFIDFVDIEWGLRAWAQGYRLLMTTSVCMTHSIGDEPIRFLGRKIVNHSPVRHYYYFRNVFLLLRKSHIPWAWKSRELVKLPVRFLLYSLFASRRWSHFYAMSRGTLHGVMGKSGQ</sequence>
<dbReference type="EMBL" id="MT898088">
    <property type="protein sequence ID" value="QOS17826.1"/>
    <property type="molecule type" value="Genomic_DNA"/>
</dbReference>
<accession>A0A7M1VW85</accession>
<dbReference type="InterPro" id="IPR029044">
    <property type="entry name" value="Nucleotide-diphossugar_trans"/>
</dbReference>
<dbReference type="InterPro" id="IPR001173">
    <property type="entry name" value="Glyco_trans_2-like"/>
</dbReference>
<organism evidence="6">
    <name type="scientific">Vibrio parahaemolyticus</name>
    <dbReference type="NCBI Taxonomy" id="670"/>
    <lineage>
        <taxon>Bacteria</taxon>
        <taxon>Pseudomonadati</taxon>
        <taxon>Pseudomonadota</taxon>
        <taxon>Gammaproteobacteria</taxon>
        <taxon>Vibrionales</taxon>
        <taxon>Vibrionaceae</taxon>
        <taxon>Vibrio</taxon>
    </lineage>
</organism>
<dbReference type="PANTHER" id="PTHR43179">
    <property type="entry name" value="RHAMNOSYLTRANSFERASE WBBL"/>
    <property type="match status" value="1"/>
</dbReference>
<dbReference type="PANTHER" id="PTHR43179:SF12">
    <property type="entry name" value="GALACTOFURANOSYLTRANSFERASE GLFT2"/>
    <property type="match status" value="1"/>
</dbReference>
<dbReference type="Pfam" id="PF13632">
    <property type="entry name" value="Glyco_trans_2_3"/>
    <property type="match status" value="1"/>
</dbReference>
<evidence type="ECO:0000313" key="5">
    <source>
        <dbReference type="EMBL" id="QOS16666.1"/>
    </source>
</evidence>
<evidence type="ECO:0000313" key="7">
    <source>
        <dbReference type="EMBL" id="QOS24435.1"/>
    </source>
</evidence>